<keyword evidence="2" id="KW-1133">Transmembrane helix</keyword>
<keyword evidence="4" id="KW-1185">Reference proteome</keyword>
<keyword evidence="2" id="KW-0812">Transmembrane</keyword>
<dbReference type="Proteomes" id="UP000594263">
    <property type="component" value="Unplaced"/>
</dbReference>
<evidence type="ECO:0000256" key="1">
    <source>
        <dbReference type="SAM" id="MobiDB-lite"/>
    </source>
</evidence>
<evidence type="ECO:0000256" key="2">
    <source>
        <dbReference type="SAM" id="Phobius"/>
    </source>
</evidence>
<organism evidence="3 4">
    <name type="scientific">Kalanchoe fedtschenkoi</name>
    <name type="common">Lavender scallops</name>
    <name type="synonym">South American air plant</name>
    <dbReference type="NCBI Taxonomy" id="63787"/>
    <lineage>
        <taxon>Eukaryota</taxon>
        <taxon>Viridiplantae</taxon>
        <taxon>Streptophyta</taxon>
        <taxon>Embryophyta</taxon>
        <taxon>Tracheophyta</taxon>
        <taxon>Spermatophyta</taxon>
        <taxon>Magnoliopsida</taxon>
        <taxon>eudicotyledons</taxon>
        <taxon>Gunneridae</taxon>
        <taxon>Pentapetalae</taxon>
        <taxon>Saxifragales</taxon>
        <taxon>Crassulaceae</taxon>
        <taxon>Kalanchoe</taxon>
    </lineage>
</organism>
<proteinExistence type="predicted"/>
<protein>
    <recommendedName>
        <fullName evidence="5">60S ribosomal protein L18a-like protein</fullName>
    </recommendedName>
</protein>
<dbReference type="InterPro" id="IPR044804">
    <property type="entry name" value="Ribosomal_eL20z-like"/>
</dbReference>
<keyword evidence="2" id="KW-0472">Membrane</keyword>
<evidence type="ECO:0000313" key="3">
    <source>
        <dbReference type="EnsemblPlants" id="Kaladp0630s0049.1.v1.1"/>
    </source>
</evidence>
<dbReference type="Gramene" id="Kaladp0630s0049.1.v1.1">
    <property type="protein sequence ID" value="Kaladp0630s0049.1.v1.1"/>
    <property type="gene ID" value="Kaladp0630s0049.v1.1"/>
</dbReference>
<sequence>MKGEEEVGQKGFVDLEQPRHVDGSTVTYPPPPPPPADQSVPGYVVAAVVPAKERLPCCGLGFGWVLFILGFFLTIFWYVGAVLLLYVIHKKDYREKPGCIACLVGAVIVTVVVIVKLTTGQPHWL</sequence>
<dbReference type="PANTHER" id="PTHR46631">
    <property type="entry name" value="60S RIBOSOMAL PROTEIN L18A-LIKE"/>
    <property type="match status" value="1"/>
</dbReference>
<feature type="transmembrane region" description="Helical" evidence="2">
    <location>
        <begin position="100"/>
        <end position="119"/>
    </location>
</feature>
<dbReference type="EnsemblPlants" id="Kaladp0630s0049.1.v1.1">
    <property type="protein sequence ID" value="Kaladp0630s0049.1.v1.1"/>
    <property type="gene ID" value="Kaladp0630s0049.v1.1"/>
</dbReference>
<dbReference type="OMA" id="FFLTIFW"/>
<dbReference type="PANTHER" id="PTHR46631:SF4">
    <property type="entry name" value="OS06G0359400 PROTEIN"/>
    <property type="match status" value="1"/>
</dbReference>
<feature type="region of interest" description="Disordered" evidence="1">
    <location>
        <begin position="1"/>
        <end position="38"/>
    </location>
</feature>
<name>A0A7N0VFZ3_KALFE</name>
<accession>A0A7N0VFZ3</accession>
<feature type="transmembrane region" description="Helical" evidence="2">
    <location>
        <begin position="62"/>
        <end position="88"/>
    </location>
</feature>
<evidence type="ECO:0008006" key="5">
    <source>
        <dbReference type="Google" id="ProtNLM"/>
    </source>
</evidence>
<reference evidence="3" key="1">
    <citation type="submission" date="2021-01" db="UniProtKB">
        <authorList>
            <consortium name="EnsemblPlants"/>
        </authorList>
    </citation>
    <scope>IDENTIFICATION</scope>
</reference>
<evidence type="ECO:0000313" key="4">
    <source>
        <dbReference type="Proteomes" id="UP000594263"/>
    </source>
</evidence>
<dbReference type="AlphaFoldDB" id="A0A7N0VFZ3"/>